<comment type="pathway">
    <text evidence="2">Secondary metabolite biosynthesis.</text>
</comment>
<organism evidence="10 11">
    <name type="scientific">Wolfiporia cocos (strain MD-104)</name>
    <name type="common">Brown rot fungus</name>
    <dbReference type="NCBI Taxonomy" id="742152"/>
    <lineage>
        <taxon>Eukaryota</taxon>
        <taxon>Fungi</taxon>
        <taxon>Dikarya</taxon>
        <taxon>Basidiomycota</taxon>
        <taxon>Agaricomycotina</taxon>
        <taxon>Agaricomycetes</taxon>
        <taxon>Polyporales</taxon>
        <taxon>Phaeolaceae</taxon>
        <taxon>Wolfiporia</taxon>
    </lineage>
</organism>
<sequence length="541" mass="60932">MGTYLLIQCLAIAVLTSVAWRSIRWITARSPLDNIPGPSSPSFWTGHLSHFFDRHGTQFQSDIAEKYGPVVKMRGELGRPLLYVYDPKALYTMLIREQHVYDEAEVVIKGNYLTFGPGLVSTLGEQHRKQRRMLNPVFSVNNMRYMTPTFYNIAYKLRDALQARLSNGPRELDMLNWMGRASLETIAQAGLGCSLDPLVRDEADKYADAIKAVVPTYYQLTMLLQLLPHVWKLGPKWLQRRVVELLPSPQLKKMTEIVDCIEAKSIEIYNAKKVALEQGDDAVAQQIAERKDIMSILMRANQAASEKDRLSEEEMIAQMSTFLVAGVDTTSNILSKVIDRLTERLDLQTKLREEVTEAFRDGDLEYDQLVQLLYLDAVCRETLRLDAPANIISRQPTQDVVLPLSKPIRGLDGTWMQEVPIPRGTGLFVGVWGSNRNKELWGDDAMEWKPERWLSPLPRALVDAQIPGVATHLMTFIGGGRSCIGFKFAELNMKVSLSVLIRAFRFGPSGKPIVWNAAAVRYPTVGTESNVAELPIKVGLI</sequence>
<dbReference type="GO" id="GO:0005506">
    <property type="term" value="F:iron ion binding"/>
    <property type="evidence" value="ECO:0007669"/>
    <property type="project" value="InterPro"/>
</dbReference>
<evidence type="ECO:0000256" key="5">
    <source>
        <dbReference type="ARBA" id="ARBA00022723"/>
    </source>
</evidence>
<keyword evidence="8" id="KW-0503">Monooxygenase</keyword>
<dbReference type="OMA" id="KWTFSFW"/>
<keyword evidence="11" id="KW-1185">Reference proteome</keyword>
<dbReference type="PANTHER" id="PTHR24305">
    <property type="entry name" value="CYTOCHROME P450"/>
    <property type="match status" value="1"/>
</dbReference>
<dbReference type="GO" id="GO:0004497">
    <property type="term" value="F:monooxygenase activity"/>
    <property type="evidence" value="ECO:0007669"/>
    <property type="project" value="UniProtKB-KW"/>
</dbReference>
<keyword evidence="4 9" id="KW-0349">Heme</keyword>
<evidence type="ECO:0000256" key="8">
    <source>
        <dbReference type="ARBA" id="ARBA00023033"/>
    </source>
</evidence>
<dbReference type="InterPro" id="IPR036396">
    <property type="entry name" value="Cyt_P450_sf"/>
</dbReference>
<evidence type="ECO:0000256" key="2">
    <source>
        <dbReference type="ARBA" id="ARBA00005179"/>
    </source>
</evidence>
<evidence type="ECO:0000313" key="10">
    <source>
        <dbReference type="EMBL" id="PCH42177.1"/>
    </source>
</evidence>
<proteinExistence type="inferred from homology"/>
<dbReference type="EMBL" id="KB468124">
    <property type="protein sequence ID" value="PCH42177.1"/>
    <property type="molecule type" value="Genomic_DNA"/>
</dbReference>
<dbReference type="PRINTS" id="PR00385">
    <property type="entry name" value="P450"/>
</dbReference>
<keyword evidence="5 9" id="KW-0479">Metal-binding</keyword>
<dbReference type="Pfam" id="PF00067">
    <property type="entry name" value="p450"/>
    <property type="match status" value="1"/>
</dbReference>
<comment type="cofactor">
    <cofactor evidence="1 9">
        <name>heme</name>
        <dbReference type="ChEBI" id="CHEBI:30413"/>
    </cofactor>
</comment>
<evidence type="ECO:0000256" key="3">
    <source>
        <dbReference type="ARBA" id="ARBA00010617"/>
    </source>
</evidence>
<dbReference type="STRING" id="742152.A0A2H3K193"/>
<evidence type="ECO:0000256" key="6">
    <source>
        <dbReference type="ARBA" id="ARBA00023002"/>
    </source>
</evidence>
<feature type="binding site" description="axial binding residue" evidence="9">
    <location>
        <position position="483"/>
    </location>
    <ligand>
        <name>heme</name>
        <dbReference type="ChEBI" id="CHEBI:30413"/>
    </ligand>
    <ligandPart>
        <name>Fe</name>
        <dbReference type="ChEBI" id="CHEBI:18248"/>
    </ligandPart>
</feature>
<evidence type="ECO:0000256" key="4">
    <source>
        <dbReference type="ARBA" id="ARBA00022617"/>
    </source>
</evidence>
<reference evidence="10 11" key="1">
    <citation type="journal article" date="2012" name="Science">
        <title>The Paleozoic origin of enzymatic lignin decomposition reconstructed from 31 fungal genomes.</title>
        <authorList>
            <person name="Floudas D."/>
            <person name="Binder M."/>
            <person name="Riley R."/>
            <person name="Barry K."/>
            <person name="Blanchette R.A."/>
            <person name="Henrissat B."/>
            <person name="Martinez A.T."/>
            <person name="Otillar R."/>
            <person name="Spatafora J.W."/>
            <person name="Yadav J.S."/>
            <person name="Aerts A."/>
            <person name="Benoit I."/>
            <person name="Boyd A."/>
            <person name="Carlson A."/>
            <person name="Copeland A."/>
            <person name="Coutinho P.M."/>
            <person name="de Vries R.P."/>
            <person name="Ferreira P."/>
            <person name="Findley K."/>
            <person name="Foster B."/>
            <person name="Gaskell J."/>
            <person name="Glotzer D."/>
            <person name="Gorecki P."/>
            <person name="Heitman J."/>
            <person name="Hesse C."/>
            <person name="Hori C."/>
            <person name="Igarashi K."/>
            <person name="Jurgens J.A."/>
            <person name="Kallen N."/>
            <person name="Kersten P."/>
            <person name="Kohler A."/>
            <person name="Kuees U."/>
            <person name="Kumar T.K.A."/>
            <person name="Kuo A."/>
            <person name="LaButti K."/>
            <person name="Larrondo L.F."/>
            <person name="Lindquist E."/>
            <person name="Ling A."/>
            <person name="Lombard V."/>
            <person name="Lucas S."/>
            <person name="Lundell T."/>
            <person name="Martin R."/>
            <person name="McLaughlin D.J."/>
            <person name="Morgenstern I."/>
            <person name="Morin E."/>
            <person name="Murat C."/>
            <person name="Nagy L.G."/>
            <person name="Nolan M."/>
            <person name="Ohm R.A."/>
            <person name="Patyshakuliyeva A."/>
            <person name="Rokas A."/>
            <person name="Ruiz-Duenas F.J."/>
            <person name="Sabat G."/>
            <person name="Salamov A."/>
            <person name="Samejima M."/>
            <person name="Schmutz J."/>
            <person name="Slot J.C."/>
            <person name="St John F."/>
            <person name="Stenlid J."/>
            <person name="Sun H."/>
            <person name="Sun S."/>
            <person name="Syed K."/>
            <person name="Tsang A."/>
            <person name="Wiebenga A."/>
            <person name="Young D."/>
            <person name="Pisabarro A."/>
            <person name="Eastwood D.C."/>
            <person name="Martin F."/>
            <person name="Cullen D."/>
            <person name="Grigoriev I.V."/>
            <person name="Hibbett D.S."/>
        </authorList>
    </citation>
    <scope>NUCLEOTIDE SEQUENCE [LARGE SCALE GENOMIC DNA]</scope>
    <source>
        <strain evidence="10 11">MD-104</strain>
    </source>
</reference>
<dbReference type="InterPro" id="IPR001128">
    <property type="entry name" value="Cyt_P450"/>
</dbReference>
<keyword evidence="7 9" id="KW-0408">Iron</keyword>
<gene>
    <name evidence="10" type="ORF">WOLCODRAFT_101666</name>
</gene>
<dbReference type="AlphaFoldDB" id="A0A2H3K193"/>
<dbReference type="OrthoDB" id="1470350at2759"/>
<name>A0A2H3K193_WOLCO</name>
<keyword evidence="6" id="KW-0560">Oxidoreductase</keyword>
<evidence type="ECO:0000256" key="7">
    <source>
        <dbReference type="ARBA" id="ARBA00023004"/>
    </source>
</evidence>
<comment type="similarity">
    <text evidence="3">Belongs to the cytochrome P450 family.</text>
</comment>
<dbReference type="PRINTS" id="PR00463">
    <property type="entry name" value="EP450I"/>
</dbReference>
<dbReference type="Gene3D" id="1.10.630.10">
    <property type="entry name" value="Cytochrome P450"/>
    <property type="match status" value="1"/>
</dbReference>
<dbReference type="Proteomes" id="UP000218811">
    <property type="component" value="Unassembled WGS sequence"/>
</dbReference>
<dbReference type="InterPro" id="IPR002401">
    <property type="entry name" value="Cyt_P450_E_grp-I"/>
</dbReference>
<accession>A0A2H3K193</accession>
<dbReference type="GO" id="GO:0020037">
    <property type="term" value="F:heme binding"/>
    <property type="evidence" value="ECO:0007669"/>
    <property type="project" value="InterPro"/>
</dbReference>
<evidence type="ECO:0000256" key="1">
    <source>
        <dbReference type="ARBA" id="ARBA00001971"/>
    </source>
</evidence>
<evidence type="ECO:0000313" key="11">
    <source>
        <dbReference type="Proteomes" id="UP000218811"/>
    </source>
</evidence>
<evidence type="ECO:0000256" key="9">
    <source>
        <dbReference type="PIRSR" id="PIRSR602401-1"/>
    </source>
</evidence>
<dbReference type="PANTHER" id="PTHR24305:SF166">
    <property type="entry name" value="CYTOCHROME P450 12A4, MITOCHONDRIAL-RELATED"/>
    <property type="match status" value="1"/>
</dbReference>
<dbReference type="InterPro" id="IPR050121">
    <property type="entry name" value="Cytochrome_P450_monoxygenase"/>
</dbReference>
<protein>
    <submittedName>
        <fullName evidence="10">Cytochrome P450</fullName>
    </submittedName>
</protein>
<dbReference type="GO" id="GO:0016705">
    <property type="term" value="F:oxidoreductase activity, acting on paired donors, with incorporation or reduction of molecular oxygen"/>
    <property type="evidence" value="ECO:0007669"/>
    <property type="project" value="InterPro"/>
</dbReference>
<dbReference type="SUPFAM" id="SSF48264">
    <property type="entry name" value="Cytochrome P450"/>
    <property type="match status" value="1"/>
</dbReference>